<dbReference type="InterPro" id="IPR001190">
    <property type="entry name" value="SRCR"/>
</dbReference>
<evidence type="ECO:0000313" key="11">
    <source>
        <dbReference type="Proteomes" id="UP000694389"/>
    </source>
</evidence>
<organism evidence="10 11">
    <name type="scientific">Dicentrarchus labrax</name>
    <name type="common">European seabass</name>
    <name type="synonym">Morone labrax</name>
    <dbReference type="NCBI Taxonomy" id="13489"/>
    <lineage>
        <taxon>Eukaryota</taxon>
        <taxon>Metazoa</taxon>
        <taxon>Chordata</taxon>
        <taxon>Craniata</taxon>
        <taxon>Vertebrata</taxon>
        <taxon>Euteleostomi</taxon>
        <taxon>Actinopterygii</taxon>
        <taxon>Neopterygii</taxon>
        <taxon>Teleostei</taxon>
        <taxon>Neoteleostei</taxon>
        <taxon>Acanthomorphata</taxon>
        <taxon>Eupercaria</taxon>
        <taxon>Moronidae</taxon>
        <taxon>Dicentrarchus</taxon>
    </lineage>
</organism>
<feature type="domain" description="SRCR" evidence="9">
    <location>
        <begin position="1"/>
        <end position="39"/>
    </location>
</feature>
<dbReference type="PRINTS" id="PR00258">
    <property type="entry name" value="SPERACTRCPTR"/>
</dbReference>
<feature type="domain" description="SRCR" evidence="9">
    <location>
        <begin position="241"/>
        <end position="332"/>
    </location>
</feature>
<evidence type="ECO:0000256" key="4">
    <source>
        <dbReference type="ARBA" id="ARBA00022737"/>
    </source>
</evidence>
<dbReference type="SUPFAM" id="SSF56487">
    <property type="entry name" value="SRCR-like"/>
    <property type="match status" value="6"/>
</dbReference>
<evidence type="ECO:0000256" key="7">
    <source>
        <dbReference type="PROSITE-ProRule" id="PRU00196"/>
    </source>
</evidence>
<accession>A0A8C4E0D6</accession>
<feature type="disulfide bond" evidence="7">
    <location>
        <begin position="307"/>
        <end position="317"/>
    </location>
</feature>
<keyword evidence="5 7" id="KW-1015">Disulfide bond</keyword>
<name>A0A8C4E0D6_DICLA</name>
<dbReference type="PANTHER" id="PTHR19331">
    <property type="entry name" value="SCAVENGER RECEPTOR DOMAIN-CONTAINING"/>
    <property type="match status" value="1"/>
</dbReference>
<feature type="domain" description="SRCR" evidence="9">
    <location>
        <begin position="136"/>
        <end position="238"/>
    </location>
</feature>
<dbReference type="Pfam" id="PF00530">
    <property type="entry name" value="SRCR"/>
    <property type="match status" value="5"/>
</dbReference>
<reference evidence="10" key="2">
    <citation type="submission" date="2025-09" db="UniProtKB">
        <authorList>
            <consortium name="Ensembl"/>
        </authorList>
    </citation>
    <scope>IDENTIFICATION</scope>
</reference>
<feature type="disulfide bond" evidence="7">
    <location>
        <begin position="406"/>
        <end position="416"/>
    </location>
</feature>
<evidence type="ECO:0000256" key="3">
    <source>
        <dbReference type="ARBA" id="ARBA00022729"/>
    </source>
</evidence>
<dbReference type="AlphaFoldDB" id="A0A8C4E0D6"/>
<evidence type="ECO:0000313" key="10">
    <source>
        <dbReference type="Ensembl" id="ENSDLAP00005009548.2"/>
    </source>
</evidence>
<evidence type="ECO:0000256" key="2">
    <source>
        <dbReference type="ARBA" id="ARBA00022525"/>
    </source>
</evidence>
<dbReference type="PANTHER" id="PTHR19331:SF22">
    <property type="entry name" value="DELETED IN MALIGNANT BRAIN TUMORS 1 PROTEIN"/>
    <property type="match status" value="1"/>
</dbReference>
<keyword evidence="4" id="KW-0677">Repeat</keyword>
<feature type="domain" description="SRCR" evidence="9">
    <location>
        <begin position="440"/>
        <end position="545"/>
    </location>
</feature>
<keyword evidence="3" id="KW-0732">Signal</keyword>
<protein>
    <recommendedName>
        <fullName evidence="9">SRCR domain-containing protein</fullName>
    </recommendedName>
</protein>
<feature type="disulfide bond" evidence="7">
    <location>
        <begin position="8"/>
        <end position="18"/>
    </location>
</feature>
<dbReference type="FunFam" id="3.10.250.10:FF:000013">
    <property type="entry name" value="CD163 molecule like 1"/>
    <property type="match status" value="2"/>
</dbReference>
<comment type="caution">
    <text evidence="7">Lacks conserved residue(s) required for the propagation of feature annotation.</text>
</comment>
<dbReference type="Proteomes" id="UP000694389">
    <property type="component" value="Unassembled WGS sequence"/>
</dbReference>
<keyword evidence="11" id="KW-1185">Reference proteome</keyword>
<evidence type="ECO:0000256" key="1">
    <source>
        <dbReference type="ARBA" id="ARBA00004613"/>
    </source>
</evidence>
<feature type="disulfide bond" evidence="7">
    <location>
        <begin position="207"/>
        <end position="217"/>
    </location>
</feature>
<dbReference type="GO" id="GO:0016020">
    <property type="term" value="C:membrane"/>
    <property type="evidence" value="ECO:0007669"/>
    <property type="project" value="InterPro"/>
</dbReference>
<comment type="subcellular location">
    <subcellularLocation>
        <location evidence="1">Secreted</location>
    </subcellularLocation>
</comment>
<feature type="domain" description="SRCR" evidence="9">
    <location>
        <begin position="42"/>
        <end position="118"/>
    </location>
</feature>
<keyword evidence="8" id="KW-0472">Membrane</keyword>
<keyword evidence="8" id="KW-0812">Transmembrane</keyword>
<feature type="transmembrane region" description="Helical" evidence="8">
    <location>
        <begin position="541"/>
        <end position="563"/>
    </location>
</feature>
<evidence type="ECO:0000256" key="6">
    <source>
        <dbReference type="ARBA" id="ARBA00023180"/>
    </source>
</evidence>
<keyword evidence="2" id="KW-0964">Secreted</keyword>
<keyword evidence="6" id="KW-0325">Glycoprotein</keyword>
<sequence>MWTKEFQCGGHESALLDCRSSGSARNTCSPGKAVGLTCSEPVRLEGRGSRCTGTLEVKQGKWRPVIGSEWTLKKAAVACRDLDCGSAVSVGWREESSVRSVWRIKSECIHSGSALRDCVTSDSSSYILDLTCSDSVRMVDGTSLCSGRLEVKSDQSNQRWSSVCEADFDQQDAEVVCRELGCGAPSVLKGAFYGEVEAPMWTKEFQCGGDESALLDCRSSGSARNTCSPGKAVGLTCSESVRLKGGDSRCAGTLELKRGEWRPVFGSDWTLKEAAVACRELDCGSAVSVGGRKESSVRSVWWIRSDCVQSGTALRDCVTSSSSSYILGLTCSDSVRMVGGSSLCSGRLEVKSDQSNQWWLSVCEADFDQQDAEVVCRELGCGAPSVLQGALYGEVESPMWTKEFQCGGHESALLDCRSSGSARNTCSPGKAVGLTCSEPVRLVGGDSRCAGTLELKYQGEWRPAFGSDRTLKETAVVCRELDCGSAVSVTLIQESSVRSVWIITSDCVQSGYALRECATSASSSYILYLTCSDFGRKPTVLIIRVVALLLTLLLVTTALCFYCKACRGQKPGRQENIELDDYNLGVPAAEGGLTEEEGAQGAE</sequence>
<evidence type="ECO:0000256" key="8">
    <source>
        <dbReference type="SAM" id="Phobius"/>
    </source>
</evidence>
<dbReference type="PROSITE" id="PS50287">
    <property type="entry name" value="SRCR_2"/>
    <property type="match status" value="6"/>
</dbReference>
<dbReference type="SMART" id="SM00202">
    <property type="entry name" value="SR"/>
    <property type="match status" value="5"/>
</dbReference>
<evidence type="ECO:0000256" key="5">
    <source>
        <dbReference type="ARBA" id="ARBA00023157"/>
    </source>
</evidence>
<reference evidence="10" key="1">
    <citation type="submission" date="2025-08" db="UniProtKB">
        <authorList>
            <consortium name="Ensembl"/>
        </authorList>
    </citation>
    <scope>IDENTIFICATION</scope>
</reference>
<dbReference type="GeneTree" id="ENSGT00940000163299"/>
<evidence type="ECO:0000259" key="9">
    <source>
        <dbReference type="PROSITE" id="PS50287"/>
    </source>
</evidence>
<feature type="disulfide bond" evidence="7">
    <location>
        <begin position="507"/>
        <end position="517"/>
    </location>
</feature>
<keyword evidence="8" id="KW-1133">Transmembrane helix</keyword>
<dbReference type="InterPro" id="IPR036772">
    <property type="entry name" value="SRCR-like_dom_sf"/>
</dbReference>
<feature type="domain" description="SRCR" evidence="9">
    <location>
        <begin position="335"/>
        <end position="437"/>
    </location>
</feature>
<dbReference type="Ensembl" id="ENSDLAT00005010476.2">
    <property type="protein sequence ID" value="ENSDLAP00005009548.2"/>
    <property type="gene ID" value="ENSDLAG00005005032.2"/>
</dbReference>
<dbReference type="Gene3D" id="3.10.250.10">
    <property type="entry name" value="SRCR-like domain"/>
    <property type="match status" value="6"/>
</dbReference>
<proteinExistence type="predicted"/>
<feature type="disulfide bond" evidence="7">
    <location>
        <begin position="108"/>
        <end position="118"/>
    </location>
</feature>